<dbReference type="InParanoid" id="A0A0D0B490"/>
<reference evidence="1 2" key="1">
    <citation type="submission" date="2014-04" db="EMBL/GenBank/DDBJ databases">
        <authorList>
            <consortium name="DOE Joint Genome Institute"/>
            <person name="Kuo A."/>
            <person name="Ruytinx J."/>
            <person name="Rineau F."/>
            <person name="Colpaert J."/>
            <person name="Kohler A."/>
            <person name="Nagy L.G."/>
            <person name="Floudas D."/>
            <person name="Copeland A."/>
            <person name="Barry K.W."/>
            <person name="Cichocki N."/>
            <person name="Veneault-Fourrey C."/>
            <person name="LaButti K."/>
            <person name="Lindquist E.A."/>
            <person name="Lipzen A."/>
            <person name="Lundell T."/>
            <person name="Morin E."/>
            <person name="Murat C."/>
            <person name="Sun H."/>
            <person name="Tunlid A."/>
            <person name="Henrissat B."/>
            <person name="Grigoriev I.V."/>
            <person name="Hibbett D.S."/>
            <person name="Martin F."/>
            <person name="Nordberg H.P."/>
            <person name="Cantor M.N."/>
            <person name="Hua S.X."/>
        </authorList>
    </citation>
    <scope>NUCLEOTIDE SEQUENCE [LARGE SCALE GENOMIC DNA]</scope>
    <source>
        <strain evidence="1 2">UH-Slu-Lm8-n1</strain>
    </source>
</reference>
<name>A0A0D0B490_9AGAM</name>
<proteinExistence type="predicted"/>
<dbReference type="EMBL" id="KN835272">
    <property type="protein sequence ID" value="KIK41307.1"/>
    <property type="molecule type" value="Genomic_DNA"/>
</dbReference>
<dbReference type="AlphaFoldDB" id="A0A0D0B490"/>
<accession>A0A0D0B490</accession>
<reference evidence="2" key="2">
    <citation type="submission" date="2015-01" db="EMBL/GenBank/DDBJ databases">
        <title>Evolutionary Origins and Diversification of the Mycorrhizal Mutualists.</title>
        <authorList>
            <consortium name="DOE Joint Genome Institute"/>
            <consortium name="Mycorrhizal Genomics Consortium"/>
            <person name="Kohler A."/>
            <person name="Kuo A."/>
            <person name="Nagy L.G."/>
            <person name="Floudas D."/>
            <person name="Copeland A."/>
            <person name="Barry K.W."/>
            <person name="Cichocki N."/>
            <person name="Veneault-Fourrey C."/>
            <person name="LaButti K."/>
            <person name="Lindquist E.A."/>
            <person name="Lipzen A."/>
            <person name="Lundell T."/>
            <person name="Morin E."/>
            <person name="Murat C."/>
            <person name="Riley R."/>
            <person name="Ohm R."/>
            <person name="Sun H."/>
            <person name="Tunlid A."/>
            <person name="Henrissat B."/>
            <person name="Grigoriev I.V."/>
            <person name="Hibbett D.S."/>
            <person name="Martin F."/>
        </authorList>
    </citation>
    <scope>NUCLEOTIDE SEQUENCE [LARGE SCALE GENOMIC DNA]</scope>
    <source>
        <strain evidence="2">UH-Slu-Lm8-n1</strain>
    </source>
</reference>
<evidence type="ECO:0000313" key="2">
    <source>
        <dbReference type="Proteomes" id="UP000054485"/>
    </source>
</evidence>
<evidence type="ECO:0000313" key="1">
    <source>
        <dbReference type="EMBL" id="KIK41307.1"/>
    </source>
</evidence>
<keyword evidence="2" id="KW-1185">Reference proteome</keyword>
<sequence length="164" mass="17850">MSERVFKEKIKKTRAPANAKRRPPANEVEAPARMAAPLWVDDVVALLVVVVAELLRMLVVEGIVEEGAERVLAPELEEIALLDVKLVETTVDVETDPVLEPPREVALATVVVEPGVVESPAELPANVEVPPKLEVPGRMEDPDVVEPAEVEVPEPELPVMPSRL</sequence>
<dbReference type="Proteomes" id="UP000054485">
    <property type="component" value="Unassembled WGS sequence"/>
</dbReference>
<protein>
    <submittedName>
        <fullName evidence="1">Uncharacterized protein</fullName>
    </submittedName>
</protein>
<organism evidence="1 2">
    <name type="scientific">Suillus luteus UH-Slu-Lm8-n1</name>
    <dbReference type="NCBI Taxonomy" id="930992"/>
    <lineage>
        <taxon>Eukaryota</taxon>
        <taxon>Fungi</taxon>
        <taxon>Dikarya</taxon>
        <taxon>Basidiomycota</taxon>
        <taxon>Agaricomycotina</taxon>
        <taxon>Agaricomycetes</taxon>
        <taxon>Agaricomycetidae</taxon>
        <taxon>Boletales</taxon>
        <taxon>Suillineae</taxon>
        <taxon>Suillaceae</taxon>
        <taxon>Suillus</taxon>
    </lineage>
</organism>
<dbReference type="HOGENOM" id="CLU_1620164_0_0_1"/>
<gene>
    <name evidence="1" type="ORF">CY34DRAFT_107358</name>
</gene>